<dbReference type="Gene3D" id="3.30.565.10">
    <property type="entry name" value="Histidine kinase-like ATPase, C-terminal domain"/>
    <property type="match status" value="1"/>
</dbReference>
<dbReference type="InterPro" id="IPR004358">
    <property type="entry name" value="Sig_transdc_His_kin-like_C"/>
</dbReference>
<dbReference type="SUPFAM" id="SSF47384">
    <property type="entry name" value="Homodimeric domain of signal transducing histidine kinase"/>
    <property type="match status" value="1"/>
</dbReference>
<proteinExistence type="predicted"/>
<organism evidence="12 13">
    <name type="scientific">Candidatus Allocopromorpha excrementipullorum</name>
    <dbReference type="NCBI Taxonomy" id="2840743"/>
    <lineage>
        <taxon>Bacteria</taxon>
        <taxon>Bacillati</taxon>
        <taxon>Bacillota</taxon>
        <taxon>Clostridia</taxon>
        <taxon>Eubacteriales</taxon>
        <taxon>Eubacteriaceae</taxon>
        <taxon>Eubacteriaceae incertae sedis</taxon>
        <taxon>Candidatus Allocopromorpha</taxon>
    </lineage>
</organism>
<reference evidence="12" key="1">
    <citation type="submission" date="2020-10" db="EMBL/GenBank/DDBJ databases">
        <authorList>
            <person name="Gilroy R."/>
        </authorList>
    </citation>
    <scope>NUCLEOTIDE SEQUENCE</scope>
    <source>
        <strain evidence="12">ChiSjej4B22-8349</strain>
    </source>
</reference>
<dbReference type="AlphaFoldDB" id="A0A9D1N7Q9"/>
<dbReference type="SMART" id="SM00388">
    <property type="entry name" value="HisKA"/>
    <property type="match status" value="1"/>
</dbReference>
<evidence type="ECO:0000259" key="10">
    <source>
        <dbReference type="PROSITE" id="PS50109"/>
    </source>
</evidence>
<dbReference type="GO" id="GO:0016036">
    <property type="term" value="P:cellular response to phosphate starvation"/>
    <property type="evidence" value="ECO:0007669"/>
    <property type="project" value="TreeGrafter"/>
</dbReference>
<keyword evidence="5" id="KW-0808">Transferase</keyword>
<dbReference type="EC" id="2.7.13.3" evidence="3"/>
<feature type="domain" description="HAMP" evidence="11">
    <location>
        <begin position="192"/>
        <end position="243"/>
    </location>
</feature>
<dbReference type="PANTHER" id="PTHR45453:SF1">
    <property type="entry name" value="PHOSPHATE REGULON SENSOR PROTEIN PHOR"/>
    <property type="match status" value="1"/>
</dbReference>
<keyword evidence="9" id="KW-0812">Transmembrane</keyword>
<dbReference type="EMBL" id="DVOB01000180">
    <property type="protein sequence ID" value="HIU96707.1"/>
    <property type="molecule type" value="Genomic_DNA"/>
</dbReference>
<dbReference type="PROSITE" id="PS50109">
    <property type="entry name" value="HIS_KIN"/>
    <property type="match status" value="1"/>
</dbReference>
<dbReference type="InterPro" id="IPR003661">
    <property type="entry name" value="HisK_dim/P_dom"/>
</dbReference>
<feature type="transmembrane region" description="Helical" evidence="9">
    <location>
        <begin position="29"/>
        <end position="48"/>
    </location>
</feature>
<evidence type="ECO:0000256" key="4">
    <source>
        <dbReference type="ARBA" id="ARBA00022553"/>
    </source>
</evidence>
<dbReference type="Proteomes" id="UP000824130">
    <property type="component" value="Unassembled WGS sequence"/>
</dbReference>
<comment type="catalytic activity">
    <reaction evidence="1">
        <text>ATP + protein L-histidine = ADP + protein N-phospho-L-histidine.</text>
        <dbReference type="EC" id="2.7.13.3"/>
    </reaction>
</comment>
<keyword evidence="6 12" id="KW-0418">Kinase</keyword>
<dbReference type="Pfam" id="PF00512">
    <property type="entry name" value="HisKA"/>
    <property type="match status" value="1"/>
</dbReference>
<dbReference type="SMART" id="SM00387">
    <property type="entry name" value="HATPase_c"/>
    <property type="match status" value="1"/>
</dbReference>
<keyword evidence="7" id="KW-0902">Two-component regulatory system</keyword>
<protein>
    <recommendedName>
        <fullName evidence="3">histidine kinase</fullName>
        <ecNumber evidence="3">2.7.13.3</ecNumber>
    </recommendedName>
</protein>
<dbReference type="InterPro" id="IPR050351">
    <property type="entry name" value="BphY/WalK/GraS-like"/>
</dbReference>
<evidence type="ECO:0000256" key="9">
    <source>
        <dbReference type="SAM" id="Phobius"/>
    </source>
</evidence>
<dbReference type="InterPro" id="IPR005467">
    <property type="entry name" value="His_kinase_dom"/>
</dbReference>
<feature type="transmembrane region" description="Helical" evidence="9">
    <location>
        <begin position="140"/>
        <end position="164"/>
    </location>
</feature>
<evidence type="ECO:0000256" key="2">
    <source>
        <dbReference type="ARBA" id="ARBA00004370"/>
    </source>
</evidence>
<evidence type="ECO:0000313" key="13">
    <source>
        <dbReference type="Proteomes" id="UP000824130"/>
    </source>
</evidence>
<dbReference type="GO" id="GO:0005886">
    <property type="term" value="C:plasma membrane"/>
    <property type="evidence" value="ECO:0007669"/>
    <property type="project" value="TreeGrafter"/>
</dbReference>
<dbReference type="PROSITE" id="PS50885">
    <property type="entry name" value="HAMP"/>
    <property type="match status" value="1"/>
</dbReference>
<dbReference type="GO" id="GO:0004721">
    <property type="term" value="F:phosphoprotein phosphatase activity"/>
    <property type="evidence" value="ECO:0007669"/>
    <property type="project" value="TreeGrafter"/>
</dbReference>
<dbReference type="InterPro" id="IPR003660">
    <property type="entry name" value="HAMP_dom"/>
</dbReference>
<feature type="domain" description="Histidine kinase" evidence="10">
    <location>
        <begin position="251"/>
        <end position="468"/>
    </location>
</feature>
<evidence type="ECO:0000259" key="11">
    <source>
        <dbReference type="PROSITE" id="PS50885"/>
    </source>
</evidence>
<dbReference type="CDD" id="cd00082">
    <property type="entry name" value="HisKA"/>
    <property type="match status" value="1"/>
</dbReference>
<comment type="caution">
    <text evidence="12">The sequence shown here is derived from an EMBL/GenBank/DDBJ whole genome shotgun (WGS) entry which is preliminary data.</text>
</comment>
<comment type="subcellular location">
    <subcellularLocation>
        <location evidence="2">Membrane</location>
    </subcellularLocation>
</comment>
<keyword evidence="9" id="KW-1133">Transmembrane helix</keyword>
<dbReference type="InterPro" id="IPR036097">
    <property type="entry name" value="HisK_dim/P_sf"/>
</dbReference>
<dbReference type="PRINTS" id="PR00344">
    <property type="entry name" value="BCTRLSENSOR"/>
</dbReference>
<evidence type="ECO:0000256" key="3">
    <source>
        <dbReference type="ARBA" id="ARBA00012438"/>
    </source>
</evidence>
<evidence type="ECO:0000256" key="8">
    <source>
        <dbReference type="ARBA" id="ARBA00023136"/>
    </source>
</evidence>
<evidence type="ECO:0000256" key="7">
    <source>
        <dbReference type="ARBA" id="ARBA00023012"/>
    </source>
</evidence>
<sequence>MNSGKRQNSDNKRTRSISRKINRRLLRKLLSSFILMDIIIVVMAVFFWCHSAETGNGDKFSISNQRSFSSVTSLEPDEKNGSSDVSDAQDTHEAYADYLKAKDNNISSVFPGKFRDTLAESMYSYEDDSGKMRHVYSGTFLLSLFSCVYITAIIQLLTIAGVLISGARKIRRYLAPLDELAFKAQFLSDAARFDQQSLQELEGAIDAISPSGEGARIHTGNSEMENLETSINHLLERMRESYSQQSRFVSDASHELRTPISVLQGYVDMLDRWGKDDEKILDESIDAIKSETEHMKKLVEQLLFLARSDSGRTKLTMEEFSLNDMMKEVCDESSMIDEKHKYIFKPWNDDIRVTGDMAMLKQTARILAENAARYTPEEGAITMSTSMEISEDEAARPAFTIQDEGIGISSEALSHIFDRFYRSDPARAKESGGTGLGLSIAKWIVDRHGGHFKVLTMEEVGTRITVVL</sequence>
<dbReference type="FunFam" id="3.30.565.10:FF:000006">
    <property type="entry name" value="Sensor histidine kinase WalK"/>
    <property type="match status" value="1"/>
</dbReference>
<dbReference type="CDD" id="cd00075">
    <property type="entry name" value="HATPase"/>
    <property type="match status" value="1"/>
</dbReference>
<keyword evidence="8 9" id="KW-0472">Membrane</keyword>
<dbReference type="InterPro" id="IPR036890">
    <property type="entry name" value="HATPase_C_sf"/>
</dbReference>
<keyword evidence="4" id="KW-0597">Phosphoprotein</keyword>
<dbReference type="GO" id="GO:0000155">
    <property type="term" value="F:phosphorelay sensor kinase activity"/>
    <property type="evidence" value="ECO:0007669"/>
    <property type="project" value="InterPro"/>
</dbReference>
<dbReference type="Pfam" id="PF02518">
    <property type="entry name" value="HATPase_c"/>
    <property type="match status" value="1"/>
</dbReference>
<dbReference type="FunFam" id="1.10.287.130:FF:000001">
    <property type="entry name" value="Two-component sensor histidine kinase"/>
    <property type="match status" value="1"/>
</dbReference>
<evidence type="ECO:0000256" key="1">
    <source>
        <dbReference type="ARBA" id="ARBA00000085"/>
    </source>
</evidence>
<accession>A0A9D1N7Q9</accession>
<name>A0A9D1N7Q9_9FIRM</name>
<evidence type="ECO:0000256" key="5">
    <source>
        <dbReference type="ARBA" id="ARBA00022679"/>
    </source>
</evidence>
<dbReference type="PANTHER" id="PTHR45453">
    <property type="entry name" value="PHOSPHATE REGULON SENSOR PROTEIN PHOR"/>
    <property type="match status" value="1"/>
</dbReference>
<dbReference type="SUPFAM" id="SSF55874">
    <property type="entry name" value="ATPase domain of HSP90 chaperone/DNA topoisomerase II/histidine kinase"/>
    <property type="match status" value="1"/>
</dbReference>
<evidence type="ECO:0000313" key="12">
    <source>
        <dbReference type="EMBL" id="HIU96707.1"/>
    </source>
</evidence>
<gene>
    <name evidence="12" type="ORF">IAD25_08410</name>
</gene>
<evidence type="ECO:0000256" key="6">
    <source>
        <dbReference type="ARBA" id="ARBA00022777"/>
    </source>
</evidence>
<dbReference type="InterPro" id="IPR003594">
    <property type="entry name" value="HATPase_dom"/>
</dbReference>
<reference evidence="12" key="2">
    <citation type="journal article" date="2021" name="PeerJ">
        <title>Extensive microbial diversity within the chicken gut microbiome revealed by metagenomics and culture.</title>
        <authorList>
            <person name="Gilroy R."/>
            <person name="Ravi A."/>
            <person name="Getino M."/>
            <person name="Pursley I."/>
            <person name="Horton D.L."/>
            <person name="Alikhan N.F."/>
            <person name="Baker D."/>
            <person name="Gharbi K."/>
            <person name="Hall N."/>
            <person name="Watson M."/>
            <person name="Adriaenssens E.M."/>
            <person name="Foster-Nyarko E."/>
            <person name="Jarju S."/>
            <person name="Secka A."/>
            <person name="Antonio M."/>
            <person name="Oren A."/>
            <person name="Chaudhuri R.R."/>
            <person name="La Ragione R."/>
            <person name="Hildebrand F."/>
            <person name="Pallen M.J."/>
        </authorList>
    </citation>
    <scope>NUCLEOTIDE SEQUENCE</scope>
    <source>
        <strain evidence="12">ChiSjej4B22-8349</strain>
    </source>
</reference>
<dbReference type="Gene3D" id="1.10.287.130">
    <property type="match status" value="1"/>
</dbReference>